<feature type="domain" description="Protein kinase" evidence="6">
    <location>
        <begin position="55"/>
        <end position="321"/>
    </location>
</feature>
<feature type="binding site" evidence="5">
    <location>
        <position position="90"/>
    </location>
    <ligand>
        <name>ATP</name>
        <dbReference type="ChEBI" id="CHEBI:30616"/>
    </ligand>
</feature>
<keyword evidence="2 5" id="KW-0547">Nucleotide-binding</keyword>
<dbReference type="Pfam" id="PF00069">
    <property type="entry name" value="Pkinase"/>
    <property type="match status" value="1"/>
</dbReference>
<dbReference type="CDD" id="cd14014">
    <property type="entry name" value="STKc_PknB_like"/>
    <property type="match status" value="1"/>
</dbReference>
<dbReference type="InterPro" id="IPR011009">
    <property type="entry name" value="Kinase-like_dom_sf"/>
</dbReference>
<organism evidence="7 8">
    <name type="scientific">Ectopseudomonas mendocina</name>
    <name type="common">Pseudomonas mendocina</name>
    <dbReference type="NCBI Taxonomy" id="300"/>
    <lineage>
        <taxon>Bacteria</taxon>
        <taxon>Pseudomonadati</taxon>
        <taxon>Pseudomonadota</taxon>
        <taxon>Gammaproteobacteria</taxon>
        <taxon>Pseudomonadales</taxon>
        <taxon>Pseudomonadaceae</taxon>
        <taxon>Ectopseudomonas</taxon>
    </lineage>
</organism>
<dbReference type="EMBL" id="CP148074">
    <property type="protein sequence ID" value="WXL25714.1"/>
    <property type="molecule type" value="Genomic_DNA"/>
</dbReference>
<proteinExistence type="predicted"/>
<keyword evidence="4 5" id="KW-0067">ATP-binding</keyword>
<evidence type="ECO:0000256" key="2">
    <source>
        <dbReference type="ARBA" id="ARBA00022741"/>
    </source>
</evidence>
<dbReference type="SMART" id="SM00220">
    <property type="entry name" value="S_TKc"/>
    <property type="match status" value="1"/>
</dbReference>
<dbReference type="PROSITE" id="PS50011">
    <property type="entry name" value="PROTEIN_KINASE_DOM"/>
    <property type="match status" value="1"/>
</dbReference>
<gene>
    <name evidence="7" type="ORF">WG219_20850</name>
</gene>
<dbReference type="PANTHER" id="PTHR43289">
    <property type="entry name" value="MITOGEN-ACTIVATED PROTEIN KINASE KINASE KINASE 20-RELATED"/>
    <property type="match status" value="1"/>
</dbReference>
<accession>A0ABZ2RNJ5</accession>
<dbReference type="EC" id="2.7.11.1" evidence="7"/>
<reference evidence="7 8" key="1">
    <citation type="submission" date="2024-03" db="EMBL/GenBank/DDBJ databases">
        <title>Complete genome of BD2.</title>
        <authorList>
            <person name="Cao G."/>
        </authorList>
    </citation>
    <scope>NUCLEOTIDE SEQUENCE [LARGE SCALE GENOMIC DNA]</scope>
    <source>
        <strain evidence="7 8">BD2</strain>
    </source>
</reference>
<keyword evidence="1 7" id="KW-0808">Transferase</keyword>
<protein>
    <submittedName>
        <fullName evidence="7">Serine/threonine-protein kinase</fullName>
        <ecNumber evidence="7">2.7.11.1</ecNumber>
    </submittedName>
</protein>
<dbReference type="PANTHER" id="PTHR43289:SF6">
    <property type="entry name" value="SERINE_THREONINE-PROTEIN KINASE NEKL-3"/>
    <property type="match status" value="1"/>
</dbReference>
<dbReference type="InterPro" id="IPR000719">
    <property type="entry name" value="Prot_kinase_dom"/>
</dbReference>
<evidence type="ECO:0000256" key="5">
    <source>
        <dbReference type="PROSITE-ProRule" id="PRU10141"/>
    </source>
</evidence>
<dbReference type="Proteomes" id="UP001476583">
    <property type="component" value="Chromosome"/>
</dbReference>
<keyword evidence="3 7" id="KW-0418">Kinase</keyword>
<dbReference type="Gene3D" id="1.10.510.10">
    <property type="entry name" value="Transferase(Phosphotransferase) domain 1"/>
    <property type="match status" value="1"/>
</dbReference>
<dbReference type="Gene3D" id="3.30.200.20">
    <property type="entry name" value="Phosphorylase Kinase, domain 1"/>
    <property type="match status" value="1"/>
</dbReference>
<evidence type="ECO:0000256" key="1">
    <source>
        <dbReference type="ARBA" id="ARBA00022679"/>
    </source>
</evidence>
<evidence type="ECO:0000256" key="4">
    <source>
        <dbReference type="ARBA" id="ARBA00022840"/>
    </source>
</evidence>
<evidence type="ECO:0000313" key="8">
    <source>
        <dbReference type="Proteomes" id="UP001476583"/>
    </source>
</evidence>
<evidence type="ECO:0000313" key="7">
    <source>
        <dbReference type="EMBL" id="WXL25714.1"/>
    </source>
</evidence>
<dbReference type="PROSITE" id="PS00107">
    <property type="entry name" value="PROTEIN_KINASE_ATP"/>
    <property type="match status" value="1"/>
</dbReference>
<dbReference type="GO" id="GO:0004674">
    <property type="term" value="F:protein serine/threonine kinase activity"/>
    <property type="evidence" value="ECO:0007669"/>
    <property type="project" value="UniProtKB-EC"/>
</dbReference>
<evidence type="ECO:0000259" key="6">
    <source>
        <dbReference type="PROSITE" id="PS50011"/>
    </source>
</evidence>
<evidence type="ECO:0000256" key="3">
    <source>
        <dbReference type="ARBA" id="ARBA00022777"/>
    </source>
</evidence>
<name>A0ABZ2RNJ5_ECTME</name>
<keyword evidence="8" id="KW-1185">Reference proteome</keyword>
<dbReference type="InterPro" id="IPR017441">
    <property type="entry name" value="Protein_kinase_ATP_BS"/>
</dbReference>
<sequence length="335" mass="37226">MNEPLFESTSPEEPAASDLTYFALAQTAAKSAGQAEAQKAEVTLADLPEVLSGRYKIERLLGVGGMGAVYRARDLLREQFGDPEPYVALKTLNDDFAEYPDANALLYSEYALTARLRHPNVVRLFGFDVDINSQRAYLTLELLKGLTLDQLLSTNPDGIAWSDAQEIACALLDALNYSHSLGVLHGDIKPSNAILADDGLRLFDYGLGQPLEGILPGLPRLCRKRFSAWTPRYAALELLEGAPISPSTDVYAIACVIYELTSGKHPFRRLSAKQAKITELDQRLHCPQHLPSHCWPALRTALAFEEAQRTITCAELLQAFRQPAPTRWERWFGRR</sequence>
<dbReference type="SUPFAM" id="SSF56112">
    <property type="entry name" value="Protein kinase-like (PK-like)"/>
    <property type="match status" value="1"/>
</dbReference>